<organism evidence="1 2">
    <name type="scientific">Tannerella forsythia</name>
    <name type="common">Bacteroides forsythus</name>
    <dbReference type="NCBI Taxonomy" id="28112"/>
    <lineage>
        <taxon>Bacteria</taxon>
        <taxon>Pseudomonadati</taxon>
        <taxon>Bacteroidota</taxon>
        <taxon>Bacteroidia</taxon>
        <taxon>Bacteroidales</taxon>
        <taxon>Tannerellaceae</taxon>
        <taxon>Tannerella</taxon>
    </lineage>
</organism>
<dbReference type="AlphaFoldDB" id="A0A3P1XDR0"/>
<dbReference type="Proteomes" id="UP000278609">
    <property type="component" value="Unassembled WGS sequence"/>
</dbReference>
<evidence type="ECO:0000313" key="2">
    <source>
        <dbReference type="Proteomes" id="UP000278609"/>
    </source>
</evidence>
<accession>A0A3P1XDR0</accession>
<gene>
    <name evidence="1" type="ORF">EII40_13680</name>
</gene>
<sequence>MKGIGFYIKREYFMAYFLNEEKKGGEIATFTSPKICEHINIVKIIDKEEITGLTISFLGKDFFCLC</sequence>
<name>A0A3P1XDR0_TANFO</name>
<reference evidence="1 2" key="1">
    <citation type="submission" date="2018-11" db="EMBL/GenBank/DDBJ databases">
        <title>Genomes From Bacteria Associated with the Canine Oral Cavity: a Test Case for Automated Genome-Based Taxonomic Assignment.</title>
        <authorList>
            <person name="Coil D.A."/>
            <person name="Jospin G."/>
            <person name="Darling A.E."/>
            <person name="Wallis C."/>
            <person name="Davis I.J."/>
            <person name="Harris S."/>
            <person name="Eisen J.A."/>
            <person name="Holcombe L.J."/>
            <person name="O'Flynn C."/>
        </authorList>
    </citation>
    <scope>NUCLEOTIDE SEQUENCE [LARGE SCALE GENOMIC DNA]</scope>
    <source>
        <strain evidence="1 2">OH2617_COT-023</strain>
    </source>
</reference>
<evidence type="ECO:0000313" key="1">
    <source>
        <dbReference type="EMBL" id="RRD56581.1"/>
    </source>
</evidence>
<comment type="caution">
    <text evidence="1">The sequence shown here is derived from an EMBL/GenBank/DDBJ whole genome shotgun (WGS) entry which is preliminary data.</text>
</comment>
<protein>
    <submittedName>
        <fullName evidence="1">Uncharacterized protein</fullName>
    </submittedName>
</protein>
<proteinExistence type="predicted"/>
<dbReference type="EMBL" id="RQYS01000106">
    <property type="protein sequence ID" value="RRD56581.1"/>
    <property type="molecule type" value="Genomic_DNA"/>
</dbReference>